<dbReference type="AlphaFoldDB" id="A0A9W7FI39"/>
<keyword evidence="6" id="KW-1185">Reference proteome</keyword>
<gene>
    <name evidence="5" type="ORF">TrLO_g3675</name>
</gene>
<dbReference type="EMBL" id="BRXW01000182">
    <property type="protein sequence ID" value="GMI12849.1"/>
    <property type="molecule type" value="Genomic_DNA"/>
</dbReference>
<name>A0A9W7FI39_9STRA</name>
<evidence type="ECO:0000313" key="6">
    <source>
        <dbReference type="Proteomes" id="UP001165122"/>
    </source>
</evidence>
<sequence length="331" mass="35554">MHFSLPLLLALVASSNAFNTPLSAPKSHSSQSRCRSSSSLASRHLPPFLAAAATFSLASVGFPKVVEAVGQQQAATAVNVNSGGVTIMKDVIKKSAAISPTAGSVALKKSSGIPVFMVCTRWGSPFMVYGPTGRPTALYFLSPSDAHTMSQEFLQLPSMSSGRQSIHVMSTNMERALRQATAEDVPTGGIGEGDGKVETMEYKLVGGGKERWQAKQLKQSAQEKNVKKSQKLAAEQKDPSIPIFTVEGLTSKKGESLLFFSLDDLNSAWSSQKLPGSPNVEVFDFVDVLKSMEESPEAFKTVKFVSSSEAVEYKQSITKKGNNQAKLPRMR</sequence>
<dbReference type="Proteomes" id="UP001165122">
    <property type="component" value="Unassembled WGS sequence"/>
</dbReference>
<evidence type="ECO:0000256" key="1">
    <source>
        <dbReference type="ARBA" id="ARBA00004229"/>
    </source>
</evidence>
<keyword evidence="2" id="KW-0150">Chloroplast</keyword>
<reference evidence="6" key="1">
    <citation type="journal article" date="2023" name="Commun. Biol.">
        <title>Genome analysis of Parmales, the sister group of diatoms, reveals the evolutionary specialization of diatoms from phago-mixotrophs to photoautotrophs.</title>
        <authorList>
            <person name="Ban H."/>
            <person name="Sato S."/>
            <person name="Yoshikawa S."/>
            <person name="Yamada K."/>
            <person name="Nakamura Y."/>
            <person name="Ichinomiya M."/>
            <person name="Sato N."/>
            <person name="Blanc-Mathieu R."/>
            <person name="Endo H."/>
            <person name="Kuwata A."/>
            <person name="Ogata H."/>
        </authorList>
    </citation>
    <scope>NUCLEOTIDE SEQUENCE [LARGE SCALE GENOMIC DNA]</scope>
    <source>
        <strain evidence="6">NIES 3700</strain>
    </source>
</reference>
<dbReference type="PANTHER" id="PTHR33926:SF4">
    <property type="entry name" value="PROTEIN TIC 22, CHLOROPLASTIC"/>
    <property type="match status" value="1"/>
</dbReference>
<comment type="subcellular location">
    <subcellularLocation>
        <location evidence="1">Plastid</location>
        <location evidence="1">Chloroplast</location>
    </subcellularLocation>
</comment>
<dbReference type="PANTHER" id="PTHR33926">
    <property type="entry name" value="PROTEIN TIC 22, CHLOROPLASTIC"/>
    <property type="match status" value="1"/>
</dbReference>
<evidence type="ECO:0000256" key="4">
    <source>
        <dbReference type="SAM" id="SignalP"/>
    </source>
</evidence>
<protein>
    <submittedName>
        <fullName evidence="5">Uncharacterized protein</fullName>
    </submittedName>
</protein>
<dbReference type="InterPro" id="IPR007378">
    <property type="entry name" value="Tic22-like"/>
</dbReference>
<proteinExistence type="predicted"/>
<dbReference type="GO" id="GO:0015031">
    <property type="term" value="P:protein transport"/>
    <property type="evidence" value="ECO:0007669"/>
    <property type="project" value="InterPro"/>
</dbReference>
<dbReference type="GO" id="GO:0009507">
    <property type="term" value="C:chloroplast"/>
    <property type="evidence" value="ECO:0007669"/>
    <property type="project" value="UniProtKB-SubCell"/>
</dbReference>
<evidence type="ECO:0000256" key="3">
    <source>
        <dbReference type="ARBA" id="ARBA00022640"/>
    </source>
</evidence>
<feature type="chain" id="PRO_5040721934" evidence="4">
    <location>
        <begin position="18"/>
        <end position="331"/>
    </location>
</feature>
<evidence type="ECO:0000256" key="2">
    <source>
        <dbReference type="ARBA" id="ARBA00022528"/>
    </source>
</evidence>
<dbReference type="OrthoDB" id="198213at2759"/>
<organism evidence="5 6">
    <name type="scientific">Triparma laevis f. longispina</name>
    <dbReference type="NCBI Taxonomy" id="1714387"/>
    <lineage>
        <taxon>Eukaryota</taxon>
        <taxon>Sar</taxon>
        <taxon>Stramenopiles</taxon>
        <taxon>Ochrophyta</taxon>
        <taxon>Bolidophyceae</taxon>
        <taxon>Parmales</taxon>
        <taxon>Triparmaceae</taxon>
        <taxon>Triparma</taxon>
    </lineage>
</organism>
<evidence type="ECO:0000313" key="5">
    <source>
        <dbReference type="EMBL" id="GMI12849.1"/>
    </source>
</evidence>
<comment type="caution">
    <text evidence="5">The sequence shown here is derived from an EMBL/GenBank/DDBJ whole genome shotgun (WGS) entry which is preliminary data.</text>
</comment>
<feature type="signal peptide" evidence="4">
    <location>
        <begin position="1"/>
        <end position="17"/>
    </location>
</feature>
<keyword evidence="3" id="KW-0934">Plastid</keyword>
<dbReference type="Gene3D" id="3.40.1350.100">
    <property type="match status" value="2"/>
</dbReference>
<accession>A0A9W7FI39</accession>
<keyword evidence="4" id="KW-0732">Signal</keyword>